<feature type="compositionally biased region" description="Basic and acidic residues" evidence="1">
    <location>
        <begin position="493"/>
        <end position="504"/>
    </location>
</feature>
<comment type="caution">
    <text evidence="2">The sequence shown here is derived from an EMBL/GenBank/DDBJ whole genome shotgun (WGS) entry which is preliminary data.</text>
</comment>
<keyword evidence="3" id="KW-1185">Reference proteome</keyword>
<feature type="compositionally biased region" description="Basic and acidic residues" evidence="1">
    <location>
        <begin position="591"/>
        <end position="604"/>
    </location>
</feature>
<name>A0AAV9PDC7_9PEZI</name>
<accession>A0AAV9PDC7</accession>
<feature type="compositionally biased region" description="Basic and acidic residues" evidence="1">
    <location>
        <begin position="394"/>
        <end position="403"/>
    </location>
</feature>
<feature type="compositionally biased region" description="Basic and acidic residues" evidence="1">
    <location>
        <begin position="517"/>
        <end position="556"/>
    </location>
</feature>
<dbReference type="EMBL" id="JAVRRT010000008">
    <property type="protein sequence ID" value="KAK5169675.1"/>
    <property type="molecule type" value="Genomic_DNA"/>
</dbReference>
<protein>
    <submittedName>
        <fullName evidence="2">Uncharacterized protein</fullName>
    </submittedName>
</protein>
<feature type="region of interest" description="Disordered" evidence="1">
    <location>
        <begin position="152"/>
        <end position="270"/>
    </location>
</feature>
<evidence type="ECO:0000256" key="1">
    <source>
        <dbReference type="SAM" id="MobiDB-lite"/>
    </source>
</evidence>
<dbReference type="RefSeq" id="XP_064659021.1">
    <property type="nucleotide sequence ID" value="XM_064802896.1"/>
</dbReference>
<feature type="compositionally biased region" description="Low complexity" evidence="1">
    <location>
        <begin position="237"/>
        <end position="253"/>
    </location>
</feature>
<dbReference type="Proteomes" id="UP001337655">
    <property type="component" value="Unassembled WGS sequence"/>
</dbReference>
<dbReference type="AlphaFoldDB" id="A0AAV9PDC7"/>
<evidence type="ECO:0000313" key="2">
    <source>
        <dbReference type="EMBL" id="KAK5169675.1"/>
    </source>
</evidence>
<proteinExistence type="predicted"/>
<evidence type="ECO:0000313" key="3">
    <source>
        <dbReference type="Proteomes" id="UP001337655"/>
    </source>
</evidence>
<feature type="compositionally biased region" description="Polar residues" evidence="1">
    <location>
        <begin position="451"/>
        <end position="474"/>
    </location>
</feature>
<organism evidence="2 3">
    <name type="scientific">Saxophila tyrrhenica</name>
    <dbReference type="NCBI Taxonomy" id="1690608"/>
    <lineage>
        <taxon>Eukaryota</taxon>
        <taxon>Fungi</taxon>
        <taxon>Dikarya</taxon>
        <taxon>Ascomycota</taxon>
        <taxon>Pezizomycotina</taxon>
        <taxon>Dothideomycetes</taxon>
        <taxon>Dothideomycetidae</taxon>
        <taxon>Mycosphaerellales</taxon>
        <taxon>Extremaceae</taxon>
        <taxon>Saxophila</taxon>
    </lineage>
</organism>
<feature type="region of interest" description="Disordered" evidence="1">
    <location>
        <begin position="394"/>
        <end position="647"/>
    </location>
</feature>
<sequence length="647" mass="68882">MAPAAVPNVVQQMLTRAADHNSIRGQFADKSAQPFSKQGRDAMKTVRKRNEDIMDFANGTGTTMREHTVIPNVLTGTTRTNELHKTVLNLQDELWDYLQNHDDRKGSLRQAVKKSGTSWDTTTINTAKPYYNDLSNFLIKFFQNKEKREAAAARRLADASTTPAAPPRARTKGKKAAPETILDFNPQYQHPSEYLPHGSDDVDEDEGATPNKRSPFPAMHFGGGGESDDGTPRKRGAAAADLADGSDDAGNSAKKIKTETEVGGDDDAIPPMASFKESGAELAMRVYKLCQNDPVAKADFHREMTRLCDTYDLHDFPKTMCYTPSQRATINKAVRHVQKQMQNASASATSTMAFQTPAVVPADNAAGADAGATLAADQKAAIAARNAAAAKDYQERQAKEAAEMKSSTQHAGATTMDQLLKATPRRSQADDKTETNATTTAEGSGEDKSKTSQNAGDPQATVTSPQHDTPTTPAMGSPEKNAAGPTVKTTQVGEDKTAENKAGEEDNAGATAQTAQDGKDMTAENKAGEKDNAGATVKDAHDGKDMTAETQVKEQGESGATVQTPQGGKETTAESKEGNLGNADTTVETPQVRKDPTAESKEGDLGNADTTVTSQPEHTSSTAQEATGGYTTPSEHSENGEAPMMID</sequence>
<reference evidence="2 3" key="1">
    <citation type="submission" date="2023-08" db="EMBL/GenBank/DDBJ databases">
        <title>Black Yeasts Isolated from many extreme environments.</title>
        <authorList>
            <person name="Coleine C."/>
            <person name="Stajich J.E."/>
            <person name="Selbmann L."/>
        </authorList>
    </citation>
    <scope>NUCLEOTIDE SEQUENCE [LARGE SCALE GENOMIC DNA]</scope>
    <source>
        <strain evidence="2 3">CCFEE 5935</strain>
    </source>
</reference>
<dbReference type="GeneID" id="89926994"/>
<gene>
    <name evidence="2" type="ORF">LTR77_005653</name>
</gene>
<feature type="compositionally biased region" description="Polar residues" evidence="1">
    <location>
        <begin position="405"/>
        <end position="417"/>
    </location>
</feature>
<feature type="compositionally biased region" description="Polar residues" evidence="1">
    <location>
        <begin position="608"/>
        <end position="634"/>
    </location>
</feature>